<reference evidence="4 5" key="1">
    <citation type="journal article" date="2018" name="Sci. Data">
        <title>The draft genome sequence of cork oak.</title>
        <authorList>
            <person name="Ramos A.M."/>
            <person name="Usie A."/>
            <person name="Barbosa P."/>
            <person name="Barros P.M."/>
            <person name="Capote T."/>
            <person name="Chaves I."/>
            <person name="Simoes F."/>
            <person name="Abreu I."/>
            <person name="Carrasquinho I."/>
            <person name="Faro C."/>
            <person name="Guimaraes J.B."/>
            <person name="Mendonca D."/>
            <person name="Nobrega F."/>
            <person name="Rodrigues L."/>
            <person name="Saibo N.J.M."/>
            <person name="Varela M.C."/>
            <person name="Egas C."/>
            <person name="Matos J."/>
            <person name="Miguel C.M."/>
            <person name="Oliveira M.M."/>
            <person name="Ricardo C.P."/>
            <person name="Goncalves S."/>
        </authorList>
    </citation>
    <scope>NUCLEOTIDE SEQUENCE [LARGE SCALE GENOMIC DNA]</scope>
    <source>
        <strain evidence="5">cv. HL8</strain>
    </source>
</reference>
<dbReference type="InterPro" id="IPR050258">
    <property type="entry name" value="Leguminous_Lectin"/>
</dbReference>
<comment type="similarity">
    <text evidence="1">Belongs to the leguminous lectin family.</text>
</comment>
<dbReference type="PANTHER" id="PTHR32401">
    <property type="entry name" value="CONCANAVALIN A-LIKE LECTIN FAMILY PROTEIN"/>
    <property type="match status" value="1"/>
</dbReference>
<dbReference type="Gene3D" id="2.60.120.200">
    <property type="match status" value="1"/>
</dbReference>
<evidence type="ECO:0000256" key="2">
    <source>
        <dbReference type="ARBA" id="ARBA00022734"/>
    </source>
</evidence>
<feature type="domain" description="Legume lectin" evidence="3">
    <location>
        <begin position="34"/>
        <end position="188"/>
    </location>
</feature>
<name>A0AAW0LVD4_QUESU</name>
<dbReference type="InterPro" id="IPR013320">
    <property type="entry name" value="ConA-like_dom_sf"/>
</dbReference>
<sequence>MALSNFWCCLVQHQNIHTPFNQFLFLLLPLYAKSVSFNFSTFQPDYVNITFQGEAYPIPNALQLTKDTNYGSLNYSAGRASYHEAVQLWVNSEGRLTLTDFTTHFSFVINAINMSKSGDGLSFFIAPFDSKMPEKSAGGFLGLFSVESAINASRNQIVAVEFDSFKNPWDPSDDHVGTNVNSIVSKANVP</sequence>
<dbReference type="PANTHER" id="PTHR32401:SF47">
    <property type="entry name" value="LEGUME LECTIN DOMAIN-CONTAINING PROTEIN"/>
    <property type="match status" value="1"/>
</dbReference>
<dbReference type="PROSITE" id="PS00307">
    <property type="entry name" value="LECTIN_LEGUME_BETA"/>
    <property type="match status" value="1"/>
</dbReference>
<proteinExistence type="inferred from homology"/>
<dbReference type="InterPro" id="IPR001220">
    <property type="entry name" value="Legume_lectin_dom"/>
</dbReference>
<dbReference type="Pfam" id="PF00139">
    <property type="entry name" value="Lectin_legB"/>
    <property type="match status" value="1"/>
</dbReference>
<evidence type="ECO:0000259" key="3">
    <source>
        <dbReference type="Pfam" id="PF00139"/>
    </source>
</evidence>
<protein>
    <submittedName>
        <fullName evidence="4">Agglutinin-2</fullName>
    </submittedName>
</protein>
<accession>A0AAW0LVD4</accession>
<dbReference type="Proteomes" id="UP000237347">
    <property type="component" value="Unassembled WGS sequence"/>
</dbReference>
<dbReference type="AlphaFoldDB" id="A0AAW0LVD4"/>
<dbReference type="Gramene" id="rna-CFP56_49513">
    <property type="protein sequence ID" value="cds-POE66934.1"/>
    <property type="gene ID" value="gene-CFP56_49513"/>
</dbReference>
<keyword evidence="2" id="KW-0430">Lectin</keyword>
<dbReference type="SUPFAM" id="SSF49899">
    <property type="entry name" value="Concanavalin A-like lectins/glucanases"/>
    <property type="match status" value="1"/>
</dbReference>
<gene>
    <name evidence="4" type="primary">LEC2_8</name>
    <name evidence="4" type="ORF">CFP56_027350</name>
</gene>
<evidence type="ECO:0000313" key="4">
    <source>
        <dbReference type="EMBL" id="KAK7855603.1"/>
    </source>
</evidence>
<evidence type="ECO:0000256" key="1">
    <source>
        <dbReference type="ARBA" id="ARBA00007606"/>
    </source>
</evidence>
<dbReference type="InterPro" id="IPR019825">
    <property type="entry name" value="Lectin_legB_Mn/Ca_BS"/>
</dbReference>
<dbReference type="GO" id="GO:0030246">
    <property type="term" value="F:carbohydrate binding"/>
    <property type="evidence" value="ECO:0007669"/>
    <property type="project" value="UniProtKB-KW"/>
</dbReference>
<dbReference type="CDD" id="cd06899">
    <property type="entry name" value="lectin_legume_LecRK_Arcelin_ConA"/>
    <property type="match status" value="1"/>
</dbReference>
<keyword evidence="5" id="KW-1185">Reference proteome</keyword>
<evidence type="ECO:0000313" key="5">
    <source>
        <dbReference type="Proteomes" id="UP000237347"/>
    </source>
</evidence>
<comment type="caution">
    <text evidence="4">The sequence shown here is derived from an EMBL/GenBank/DDBJ whole genome shotgun (WGS) entry which is preliminary data.</text>
</comment>
<dbReference type="EMBL" id="PKMF04000044">
    <property type="protein sequence ID" value="KAK7855603.1"/>
    <property type="molecule type" value="Genomic_DNA"/>
</dbReference>
<organism evidence="4 5">
    <name type="scientific">Quercus suber</name>
    <name type="common">Cork oak</name>
    <dbReference type="NCBI Taxonomy" id="58331"/>
    <lineage>
        <taxon>Eukaryota</taxon>
        <taxon>Viridiplantae</taxon>
        <taxon>Streptophyta</taxon>
        <taxon>Embryophyta</taxon>
        <taxon>Tracheophyta</taxon>
        <taxon>Spermatophyta</taxon>
        <taxon>Magnoliopsida</taxon>
        <taxon>eudicotyledons</taxon>
        <taxon>Gunneridae</taxon>
        <taxon>Pentapetalae</taxon>
        <taxon>rosids</taxon>
        <taxon>fabids</taxon>
        <taxon>Fagales</taxon>
        <taxon>Fagaceae</taxon>
        <taxon>Quercus</taxon>
    </lineage>
</organism>